<evidence type="ECO:0000256" key="1">
    <source>
        <dbReference type="SAM" id="Coils"/>
    </source>
</evidence>
<sequence length="356" mass="39688">MLPLTSAASLSMGSSAAAVSSPPDFPDNEETRRLLEQTLSSAEIEREILRITAEQKVLEKKVSLLSKQAAEKEAAIADQQERAGAVIRSYYMGDRDSLLAALLSAKSISRMLALYDYYEIIIGQDRDILDHYEEQYKDMKSTITASLRSSKELEELKTALTEQKTRVAALNEEIEGGISASSDPESMSALLNEFTRYWENIGIHEVKTYFKALSSAMNHLPQFVQSKSGMLTRKGMTYTLALKEEDLNTFLVSQNELFKDFAFHFNKGQVTASGTSGGLTLTLTGHYTIENEPVNGLMFHVDNVVFNGLELPDSTRQSLEEEFDLGFYPEKIVSLLHATEVESKEGVLYVKLSISF</sequence>
<organism evidence="2 3">
    <name type="scientific">Paenibacillus borealis</name>
    <dbReference type="NCBI Taxonomy" id="160799"/>
    <lineage>
        <taxon>Bacteria</taxon>
        <taxon>Bacillati</taxon>
        <taxon>Bacillota</taxon>
        <taxon>Bacilli</taxon>
        <taxon>Bacillales</taxon>
        <taxon>Paenibacillaceae</taxon>
        <taxon>Paenibacillus</taxon>
    </lineage>
</organism>
<keyword evidence="1" id="KW-0175">Coiled coil</keyword>
<evidence type="ECO:0000313" key="2">
    <source>
        <dbReference type="EMBL" id="OMD53133.1"/>
    </source>
</evidence>
<comment type="caution">
    <text evidence="2">The sequence shown here is derived from an EMBL/GenBank/DDBJ whole genome shotgun (WGS) entry which is preliminary data.</text>
</comment>
<keyword evidence="3" id="KW-1185">Reference proteome</keyword>
<gene>
    <name evidence="2" type="ORF">BSK56_01455</name>
</gene>
<dbReference type="EMBL" id="MPTB01000002">
    <property type="protein sequence ID" value="OMD53133.1"/>
    <property type="molecule type" value="Genomic_DNA"/>
</dbReference>
<evidence type="ECO:0000313" key="3">
    <source>
        <dbReference type="Proteomes" id="UP000187412"/>
    </source>
</evidence>
<accession>A0ABX3HRT9</accession>
<dbReference type="Gene3D" id="6.10.250.3150">
    <property type="match status" value="1"/>
</dbReference>
<protein>
    <recommendedName>
        <fullName evidence="4">SbsC C-terminal domain-containing protein</fullName>
    </recommendedName>
</protein>
<proteinExistence type="predicted"/>
<reference evidence="2 3" key="1">
    <citation type="submission" date="2016-10" db="EMBL/GenBank/DDBJ databases">
        <title>Paenibacillus species isolates.</title>
        <authorList>
            <person name="Beno S.M."/>
        </authorList>
    </citation>
    <scope>NUCLEOTIDE SEQUENCE [LARGE SCALE GENOMIC DNA]</scope>
    <source>
        <strain evidence="2 3">FSL H7-0744</strain>
    </source>
</reference>
<dbReference type="Proteomes" id="UP000187412">
    <property type="component" value="Unassembled WGS sequence"/>
</dbReference>
<evidence type="ECO:0008006" key="4">
    <source>
        <dbReference type="Google" id="ProtNLM"/>
    </source>
</evidence>
<feature type="coiled-coil region" evidence="1">
    <location>
        <begin position="41"/>
        <end position="82"/>
    </location>
</feature>
<name>A0ABX3HRT9_PAEBO</name>